<evidence type="ECO:0000313" key="2">
    <source>
        <dbReference type="EMBL" id="QNM01013.1"/>
    </source>
</evidence>
<keyword evidence="3" id="KW-1185">Reference proteome</keyword>
<dbReference type="SMART" id="SM00091">
    <property type="entry name" value="PAS"/>
    <property type="match status" value="1"/>
</dbReference>
<protein>
    <submittedName>
        <fullName evidence="2">PAS domain-containing protein</fullName>
    </submittedName>
</protein>
<organism evidence="2 3">
    <name type="scientific">Wujia chipingensis</name>
    <dbReference type="NCBI Taxonomy" id="2763670"/>
    <lineage>
        <taxon>Bacteria</taxon>
        <taxon>Bacillati</taxon>
        <taxon>Bacillota</taxon>
        <taxon>Clostridia</taxon>
        <taxon>Lachnospirales</taxon>
        <taxon>Lachnospiraceae</taxon>
        <taxon>Wujia</taxon>
    </lineage>
</organism>
<dbReference type="Gene3D" id="3.30.450.20">
    <property type="entry name" value="PAS domain"/>
    <property type="match status" value="1"/>
</dbReference>
<dbReference type="InterPro" id="IPR035965">
    <property type="entry name" value="PAS-like_dom_sf"/>
</dbReference>
<dbReference type="AlphaFoldDB" id="A0A7G9FR31"/>
<name>A0A7G9FR31_9FIRM</name>
<dbReference type="EMBL" id="CP060632">
    <property type="protein sequence ID" value="QNM01013.1"/>
    <property type="molecule type" value="Genomic_DNA"/>
</dbReference>
<dbReference type="KEGG" id="wcp:H9Q76_02705"/>
<feature type="domain" description="PAS" evidence="1">
    <location>
        <begin position="17"/>
        <end position="84"/>
    </location>
</feature>
<reference evidence="2 3" key="1">
    <citation type="submission" date="2020-08" db="EMBL/GenBank/DDBJ databases">
        <authorList>
            <person name="Liu C."/>
            <person name="Sun Q."/>
        </authorList>
    </citation>
    <scope>NUCLEOTIDE SEQUENCE [LARGE SCALE GENOMIC DNA]</scope>
    <source>
        <strain evidence="2 3">NSJ-4</strain>
    </source>
</reference>
<dbReference type="SUPFAM" id="SSF55785">
    <property type="entry name" value="PYP-like sensor domain (PAS domain)"/>
    <property type="match status" value="1"/>
</dbReference>
<evidence type="ECO:0000313" key="3">
    <source>
        <dbReference type="Proteomes" id="UP000515819"/>
    </source>
</evidence>
<sequence>MPKRQKRKVNVMKELNAYFKSIIDQERVSVVICNLQHEIIYMNPAAIKNYAKRGGEALIGKSLLACHNPESNKRIQQVVDWFAADVSHNIVYTSYNAKQNKDVYMVALRDSEQKLIGYYEKHEYRDRETMKFYDMQ</sequence>
<dbReference type="Pfam" id="PF13426">
    <property type="entry name" value="PAS_9"/>
    <property type="match status" value="1"/>
</dbReference>
<dbReference type="InterPro" id="IPR000014">
    <property type="entry name" value="PAS"/>
</dbReference>
<proteinExistence type="predicted"/>
<gene>
    <name evidence="2" type="ORF">H9Q76_02705</name>
</gene>
<evidence type="ECO:0000259" key="1">
    <source>
        <dbReference type="SMART" id="SM00091"/>
    </source>
</evidence>
<dbReference type="Proteomes" id="UP000515819">
    <property type="component" value="Chromosome"/>
</dbReference>
<accession>A0A7G9FR31</accession>